<gene>
    <name evidence="2" type="ORF">T11_12930</name>
</gene>
<protein>
    <submittedName>
        <fullName evidence="2">Uncharacterized protein</fullName>
    </submittedName>
</protein>
<evidence type="ECO:0000256" key="1">
    <source>
        <dbReference type="SAM" id="Phobius"/>
    </source>
</evidence>
<organism evidence="2 3">
    <name type="scientific">Trichinella zimbabwensis</name>
    <dbReference type="NCBI Taxonomy" id="268475"/>
    <lineage>
        <taxon>Eukaryota</taxon>
        <taxon>Metazoa</taxon>
        <taxon>Ecdysozoa</taxon>
        <taxon>Nematoda</taxon>
        <taxon>Enoplea</taxon>
        <taxon>Dorylaimia</taxon>
        <taxon>Trichinellida</taxon>
        <taxon>Trichinellidae</taxon>
        <taxon>Trichinella</taxon>
    </lineage>
</organism>
<name>A0A0V1H7M2_9BILA</name>
<keyword evidence="1" id="KW-1133">Transmembrane helix</keyword>
<dbReference type="EMBL" id="JYDP01000118">
    <property type="protein sequence ID" value="KRZ06451.1"/>
    <property type="molecule type" value="Genomic_DNA"/>
</dbReference>
<accession>A0A0V1H7M2</accession>
<feature type="transmembrane region" description="Helical" evidence="1">
    <location>
        <begin position="12"/>
        <end position="30"/>
    </location>
</feature>
<keyword evidence="1" id="KW-0472">Membrane</keyword>
<evidence type="ECO:0000313" key="3">
    <source>
        <dbReference type="Proteomes" id="UP000055024"/>
    </source>
</evidence>
<keyword evidence="1" id="KW-0812">Transmembrane</keyword>
<sequence length="73" mass="8405">MNGTKFFTFQNVVQLILSTYIAVTFYWCTVKTTKTIDHQLFKMAEIICIDQLEKTANTSTVGFLSFDSHFRIG</sequence>
<dbReference type="AlphaFoldDB" id="A0A0V1H7M2"/>
<comment type="caution">
    <text evidence="2">The sequence shown here is derived from an EMBL/GenBank/DDBJ whole genome shotgun (WGS) entry which is preliminary data.</text>
</comment>
<proteinExistence type="predicted"/>
<dbReference type="Proteomes" id="UP000055024">
    <property type="component" value="Unassembled WGS sequence"/>
</dbReference>
<evidence type="ECO:0000313" key="2">
    <source>
        <dbReference type="EMBL" id="KRZ06451.1"/>
    </source>
</evidence>
<reference evidence="2 3" key="1">
    <citation type="submission" date="2015-01" db="EMBL/GenBank/DDBJ databases">
        <title>Evolution of Trichinella species and genotypes.</title>
        <authorList>
            <person name="Korhonen P.K."/>
            <person name="Edoardo P."/>
            <person name="Giuseppe L.R."/>
            <person name="Gasser R.B."/>
        </authorList>
    </citation>
    <scope>NUCLEOTIDE SEQUENCE [LARGE SCALE GENOMIC DNA]</scope>
    <source>
        <strain evidence="2">ISS1029</strain>
    </source>
</reference>
<keyword evidence="3" id="KW-1185">Reference proteome</keyword>